<proteinExistence type="predicted"/>
<dbReference type="Pfam" id="PF18730">
    <property type="entry name" value="HEPN_Cthe2314"/>
    <property type="match status" value="1"/>
</dbReference>
<sequence>MNIEIGSAFELLSDEEWNNYLSTTIFEDMLISINLFEKYRKRIFLYPRLSEIINGHNNKIKDLKITYALCRHYYDKGIPDDPWYISPGSNGESVQYFPQFEKEHQMRRYWFNHFSESLYLKFFSVWDGVIEILNIFFNINESTQDYRFKKNVMNQLKSKKVEMHKYLISILQDDVYIKANSFRTDFVHGFAPSTVTNKYVLDNTEKEMELLECKNGMVKIVKKNVKTKLSHGVGEYTFVREVMENIDSFAKYSGDRISEIIQLMIRYGD</sequence>
<evidence type="ECO:0000313" key="2">
    <source>
        <dbReference type="EMBL" id="XBC47419.1"/>
    </source>
</evidence>
<dbReference type="RefSeq" id="WP_347297575.1">
    <property type="nucleotide sequence ID" value="NZ_CP142434.1"/>
</dbReference>
<evidence type="ECO:0000259" key="1">
    <source>
        <dbReference type="Pfam" id="PF18730"/>
    </source>
</evidence>
<feature type="domain" description="Cthe-2314-like HEPN" evidence="1">
    <location>
        <begin position="54"/>
        <end position="217"/>
    </location>
</feature>
<organism evidence="2">
    <name type="scientific">Dolosigranulum savutiense</name>
    <dbReference type="NCBI Taxonomy" id="3110288"/>
    <lineage>
        <taxon>Bacteria</taxon>
        <taxon>Bacillati</taxon>
        <taxon>Bacillota</taxon>
        <taxon>Bacilli</taxon>
        <taxon>Lactobacillales</taxon>
        <taxon>Carnobacteriaceae</taxon>
        <taxon>Dolosigranulum</taxon>
    </lineage>
</organism>
<dbReference type="EMBL" id="CP142436">
    <property type="protein sequence ID" value="XBC51064.1"/>
    <property type="molecule type" value="Genomic_DNA"/>
</dbReference>
<gene>
    <name evidence="3" type="ORF">VUQ07_07440</name>
    <name evidence="2" type="ORF">VUQ09_07570</name>
</gene>
<accession>A0AB74TUS3</accession>
<dbReference type="AlphaFoldDB" id="A0AB74TUS3"/>
<dbReference type="EMBL" id="CP142434">
    <property type="protein sequence ID" value="XBC47419.1"/>
    <property type="molecule type" value="Genomic_DNA"/>
</dbReference>
<protein>
    <submittedName>
        <fullName evidence="2">Cthe_2314 family HEPN domain-containing protein</fullName>
    </submittedName>
</protein>
<evidence type="ECO:0000313" key="3">
    <source>
        <dbReference type="EMBL" id="XBC51064.1"/>
    </source>
</evidence>
<dbReference type="InterPro" id="IPR041394">
    <property type="entry name" value="HEPN_Cthe2314"/>
</dbReference>
<name>A0AB74TUS3_9LACT</name>
<reference evidence="2" key="1">
    <citation type="submission" date="2023-12" db="EMBL/GenBank/DDBJ databases">
        <title>Dolosigranulum savutii sp. nov. isolated from human upper respiratory samples collected in Botswana.</title>
        <authorList>
            <person name="Kelly M.S."/>
        </authorList>
    </citation>
    <scope>NUCLEOTIDE SEQUENCE</scope>
    <source>
        <strain evidence="3">MSK211</strain>
        <strain evidence="2">MSK312</strain>
    </source>
</reference>